<proteinExistence type="predicted"/>
<evidence type="ECO:0000313" key="1">
    <source>
        <dbReference type="EMBL" id="CRL40105.1"/>
    </source>
</evidence>
<gene>
    <name evidence="1" type="ORF">M72_08321</name>
</gene>
<dbReference type="OrthoDB" id="9808492at2"/>
<dbReference type="EMBL" id="CVRR01000033">
    <property type="protein sequence ID" value="CRL40105.1"/>
    <property type="molecule type" value="Genomic_DNA"/>
</dbReference>
<dbReference type="AlphaFoldDB" id="A0A0M6WR19"/>
<dbReference type="Pfam" id="PF13289">
    <property type="entry name" value="SIR2_2"/>
    <property type="match status" value="1"/>
</dbReference>
<name>A0A0M6WR19_9FIRM</name>
<reference evidence="2" key="1">
    <citation type="submission" date="2015-05" db="EMBL/GenBank/DDBJ databases">
        <authorList>
            <consortium name="Pathogen Informatics"/>
        </authorList>
    </citation>
    <scope>NUCLEOTIDE SEQUENCE [LARGE SCALE GENOMIC DNA]</scope>
    <source>
        <strain evidence="2">M72</strain>
    </source>
</reference>
<dbReference type="Proteomes" id="UP000049979">
    <property type="component" value="Unassembled WGS sequence"/>
</dbReference>
<keyword evidence="2" id="KW-1185">Reference proteome</keyword>
<sequence>MEYLEIHSEIFDDIVEDIKQRNLSRNNMPKIIVGTGLSVIYGVPGMKELAEHLAKEIAQSSDEHLKEIWKNHCDEIEANGLEAGLANLAQNENELVDAIKPITAKFILESEEKLHRTIYEKDTGFCRLLNYLSGTVSVDKKIIDIMTPNYDRIIEIICDKLGIGVITGFYGSLYGKFSRNLLKQPTEVYNCKNYSWIRLFKPHGSINWISENGKEYLTNDYEILKEKAEYIEIVTPGSSKYKVGMTNNTFRCMREEFNELLNPRDNYSLLIYGYGFNDDHFDTALFDSFQKNVLILSRDVKPDIINKALEKKNITVFYHEDDREYMIYKSKKYTIDLPVWDINQFADLFIG</sequence>
<accession>A0A0M6WR19</accession>
<dbReference type="RefSeq" id="WP_055068168.1">
    <property type="nucleotide sequence ID" value="NZ_CP173697.1"/>
</dbReference>
<organism evidence="1 2">
    <name type="scientific">Roseburia faecis</name>
    <dbReference type="NCBI Taxonomy" id="301302"/>
    <lineage>
        <taxon>Bacteria</taxon>
        <taxon>Bacillati</taxon>
        <taxon>Bacillota</taxon>
        <taxon>Clostridia</taxon>
        <taxon>Lachnospirales</taxon>
        <taxon>Lachnospiraceae</taxon>
        <taxon>Roseburia</taxon>
    </lineage>
</organism>
<evidence type="ECO:0000313" key="2">
    <source>
        <dbReference type="Proteomes" id="UP000049979"/>
    </source>
</evidence>
<protein>
    <submittedName>
        <fullName evidence="1">Uncharacterized protein</fullName>
    </submittedName>
</protein>